<feature type="transmembrane region" description="Helical" evidence="1">
    <location>
        <begin position="56"/>
        <end position="73"/>
    </location>
</feature>
<dbReference type="EMBL" id="FO818637">
    <property type="protein sequence ID" value="CDM92011.1"/>
    <property type="molecule type" value="Genomic_DNA"/>
</dbReference>
<proteinExistence type="predicted"/>
<accession>A0A0B6XFI6</accession>
<keyword evidence="1" id="KW-0812">Transmembrane</keyword>
<gene>
    <name evidence="2" type="ORF">XBW1_4669</name>
</gene>
<evidence type="ECO:0000313" key="2">
    <source>
        <dbReference type="EMBL" id="CDM92011.1"/>
    </source>
</evidence>
<evidence type="ECO:0000256" key="1">
    <source>
        <dbReference type="SAM" id="Phobius"/>
    </source>
</evidence>
<evidence type="ECO:0000313" key="3">
    <source>
        <dbReference type="Proteomes" id="UP000032930"/>
    </source>
</evidence>
<dbReference type="Proteomes" id="UP000032930">
    <property type="component" value="Chromosome"/>
</dbReference>
<keyword evidence="1" id="KW-1133">Transmembrane helix</keyword>
<protein>
    <recommendedName>
        <fullName evidence="4">Wzy</fullName>
    </recommendedName>
</protein>
<feature type="transmembrane region" description="Helical" evidence="1">
    <location>
        <begin position="325"/>
        <end position="358"/>
    </location>
</feature>
<evidence type="ECO:0008006" key="4">
    <source>
        <dbReference type="Google" id="ProtNLM"/>
    </source>
</evidence>
<dbReference type="KEGG" id="xbv:XBW1_4669"/>
<feature type="transmembrane region" description="Helical" evidence="1">
    <location>
        <begin position="293"/>
        <end position="318"/>
    </location>
</feature>
<dbReference type="AlphaFoldDB" id="A0A0B6XFI6"/>
<feature type="transmembrane region" description="Helical" evidence="1">
    <location>
        <begin position="157"/>
        <end position="175"/>
    </location>
</feature>
<feature type="transmembrane region" description="Helical" evidence="1">
    <location>
        <begin position="227"/>
        <end position="246"/>
    </location>
</feature>
<dbReference type="RefSeq" id="WP_155399182.1">
    <property type="nucleotide sequence ID" value="NZ_CAWMEF010000001.1"/>
</dbReference>
<keyword evidence="1" id="KW-0472">Membrane</keyword>
<name>A0A0B6XFI6_XENBV</name>
<dbReference type="PROSITE" id="PS51257">
    <property type="entry name" value="PROKAR_LIPOPROTEIN"/>
    <property type="match status" value="1"/>
</dbReference>
<feature type="transmembrane region" description="Helical" evidence="1">
    <location>
        <begin position="106"/>
        <end position="124"/>
    </location>
</feature>
<feature type="transmembrane region" description="Helical" evidence="1">
    <location>
        <begin position="31"/>
        <end position="49"/>
    </location>
</feature>
<feature type="transmembrane region" description="Helical" evidence="1">
    <location>
        <begin position="7"/>
        <end position="25"/>
    </location>
</feature>
<feature type="transmembrane region" description="Helical" evidence="1">
    <location>
        <begin position="258"/>
        <end position="281"/>
    </location>
</feature>
<sequence length="365" mass="42302">MEKTDKNISLGYFWLLGCNLYFTQITQFSPIYLIFLILTLYIFLCSVINRTFIIDKLSIAFLLTTILSLILLFNSPLNMVSNIIICLISPIITYKCFNNNIISKKIIILIFLTLAFIFIFDGIWRLCNPNLENKEALESLDLGYMIYKTNSIMYRDSNFLGVHILIILSSFLFIFKDKKLKKTIFYTIIFLFLLAIVLTFSRASFISSLICIYFYIMTNNKNRKLFLLITTPVLIISIIPFFIQTYQNDISFNSKFHIIDLAISKISTSSLFDILLGYGLGNSINIIEIGAHNFLLTILLEMGLIFFILFLVYLIYLIKVFRSDFLYLVFPFIMSSLSLSGTSLPYFFSYITLCILIHNKKSSMN</sequence>
<reference evidence="2 3" key="1">
    <citation type="submission" date="2014-02" db="EMBL/GenBank/DDBJ databases">
        <authorList>
            <person name="Genoscope - CEA"/>
        </authorList>
    </citation>
    <scope>NUCLEOTIDE SEQUENCE [LARGE SCALE GENOMIC DNA]</scope>
    <source>
        <strain evidence="2 3">CS03</strain>
    </source>
</reference>
<feature type="transmembrane region" description="Helical" evidence="1">
    <location>
        <begin position="187"/>
        <end position="215"/>
    </location>
</feature>
<organism evidence="2 3">
    <name type="scientific">Xenorhabdus bovienii</name>
    <name type="common">Xenorhabdus nematophila subsp. bovienii</name>
    <dbReference type="NCBI Taxonomy" id="40576"/>
    <lineage>
        <taxon>Bacteria</taxon>
        <taxon>Pseudomonadati</taxon>
        <taxon>Pseudomonadota</taxon>
        <taxon>Gammaproteobacteria</taxon>
        <taxon>Enterobacterales</taxon>
        <taxon>Morganellaceae</taxon>
        <taxon>Xenorhabdus</taxon>
    </lineage>
</organism>